<reference evidence="2" key="1">
    <citation type="submission" date="2016-02" db="EMBL/GenBank/DDBJ databases">
        <authorList>
            <person name="Zhao X."/>
        </authorList>
    </citation>
    <scope>NUCLEOTIDE SEQUENCE</scope>
</reference>
<evidence type="ECO:0000256" key="1">
    <source>
        <dbReference type="SAM" id="Phobius"/>
    </source>
</evidence>
<dbReference type="EMBL" id="KT321317">
    <property type="protein sequence ID" value="ALA45535.1"/>
    <property type="molecule type" value="Genomic_DNA"/>
</dbReference>
<keyword evidence="1" id="KW-0472">Membrane</keyword>
<feature type="transmembrane region" description="Helical" evidence="1">
    <location>
        <begin position="59"/>
        <end position="77"/>
    </location>
</feature>
<organism evidence="2 3">
    <name type="scientific">Achromobacter phage phiAxp-3</name>
    <dbReference type="NCBI Taxonomy" id="1664247"/>
    <lineage>
        <taxon>Viruses</taxon>
        <taxon>Duplodnaviria</taxon>
        <taxon>Heunggongvirae</taxon>
        <taxon>Uroviricota</taxon>
        <taxon>Caudoviricetes</taxon>
        <taxon>Schitoviridae</taxon>
        <taxon>Rothmandenesvirinae</taxon>
        <taxon>Dongdastvirus</taxon>
        <taxon>Dongdastvirus Axp3</taxon>
    </lineage>
</organism>
<dbReference type="Proteomes" id="UP000203117">
    <property type="component" value="Segment"/>
</dbReference>
<evidence type="ECO:0000313" key="3">
    <source>
        <dbReference type="Proteomes" id="UP000203117"/>
    </source>
</evidence>
<gene>
    <name evidence="2" type="ORF">ADP65_00066</name>
</gene>
<keyword evidence="1" id="KW-1133">Transmembrane helix</keyword>
<keyword evidence="3" id="KW-1185">Reference proteome</keyword>
<evidence type="ECO:0000313" key="2">
    <source>
        <dbReference type="EMBL" id="ALA45535.1"/>
    </source>
</evidence>
<accession>A0A0K2FID5</accession>
<dbReference type="KEGG" id="vg:26648396"/>
<keyword evidence="1" id="KW-0812">Transmembrane</keyword>
<dbReference type="GeneID" id="26648396"/>
<proteinExistence type="predicted"/>
<feature type="transmembrane region" description="Helical" evidence="1">
    <location>
        <begin position="24"/>
        <end position="47"/>
    </location>
</feature>
<dbReference type="OrthoDB" id="20217at10239"/>
<name>A0A0K2FID5_9CAUD</name>
<protein>
    <submittedName>
        <fullName evidence="2">Uncharacterized protein</fullName>
    </submittedName>
</protein>
<sequence length="95" mass="10755">MAGRRKLIPKVTPKHDWRCRLKRASWSTSALGGIIFATAEFLQMGFFSLPKHLLEKIPYGSSLALTAWAIVQVARLFNWKRKDHGSDEKAVCKQG</sequence>
<dbReference type="RefSeq" id="YP_009208718.1">
    <property type="nucleotide sequence ID" value="NC_028908.2"/>
</dbReference>